<evidence type="ECO:0000313" key="2">
    <source>
        <dbReference type="Proteomes" id="UP000711995"/>
    </source>
</evidence>
<organism evidence="1 2">
    <name type="scientific">Entomospira entomophila</name>
    <dbReference type="NCBI Taxonomy" id="2719988"/>
    <lineage>
        <taxon>Bacteria</taxon>
        <taxon>Pseudomonadati</taxon>
        <taxon>Spirochaetota</taxon>
        <taxon>Spirochaetia</taxon>
        <taxon>Spirochaetales</taxon>
        <taxon>Spirochaetaceae</taxon>
        <taxon>Entomospira</taxon>
    </lineage>
</organism>
<dbReference type="RefSeq" id="WP_167700921.1">
    <property type="nucleotide sequence ID" value="NZ_CP118175.1"/>
</dbReference>
<evidence type="ECO:0000313" key="1">
    <source>
        <dbReference type="EMBL" id="NIZ41303.1"/>
    </source>
</evidence>
<sequence>MMYFNCYKKWLPHLQDIYVHNSILFMEQELPIESIKQLEKHLYNPVIVRNSLLFSYAMYQRHGMKYSLEPMHISVWRDSQPTQFEDLVTKKPDGGYHIHFDTLSMNDNRLLNTDYRKSLDDLNFIHSLIPFNVESFYSRYLEGFFFEILHTYYVHRQGAFLTAYFEGLNITEKKHSLTWRDFRYLSTLLQNSEIPSNKLLENPWMVLKLRQSLQHMSVQ</sequence>
<proteinExistence type="predicted"/>
<dbReference type="EMBL" id="JAATLJ010000002">
    <property type="protein sequence ID" value="NIZ41303.1"/>
    <property type="molecule type" value="Genomic_DNA"/>
</dbReference>
<comment type="caution">
    <text evidence="1">The sequence shown here is derived from an EMBL/GenBank/DDBJ whole genome shotgun (WGS) entry which is preliminary data.</text>
</comment>
<protein>
    <submittedName>
        <fullName evidence="1">Uncharacterized protein</fullName>
    </submittedName>
</protein>
<reference evidence="1 2" key="1">
    <citation type="submission" date="2020-03" db="EMBL/GenBank/DDBJ databases">
        <title>Spirochaetal bacteria isolated from arthropods constitute a novel genus Entomospira genus novum within the order Spirochaetales.</title>
        <authorList>
            <person name="Grana-Miraglia L."/>
            <person name="Sikutova S."/>
            <person name="Fingerle V."/>
            <person name="Sing A."/>
            <person name="Castillo-Ramirez S."/>
            <person name="Margos G."/>
            <person name="Rudolf I."/>
        </authorList>
    </citation>
    <scope>NUCLEOTIDE SEQUENCE [LARGE SCALE GENOMIC DNA]</scope>
    <source>
        <strain evidence="1 2">BR193</strain>
    </source>
</reference>
<name>A0A968GCY1_9SPIO</name>
<gene>
    <name evidence="1" type="ORF">HCT14_07275</name>
</gene>
<dbReference type="Proteomes" id="UP000711995">
    <property type="component" value="Unassembled WGS sequence"/>
</dbReference>
<accession>A0A968GCY1</accession>
<dbReference type="AlphaFoldDB" id="A0A968GCY1"/>
<keyword evidence="2" id="KW-1185">Reference proteome</keyword>